<keyword evidence="2 3" id="KW-0732">Signal</keyword>
<gene>
    <name evidence="5" type="ordered locus">Sden_1071</name>
</gene>
<dbReference type="SUPFAM" id="SSF53850">
    <property type="entry name" value="Periplasmic binding protein-like II"/>
    <property type="match status" value="1"/>
</dbReference>
<evidence type="ECO:0000256" key="1">
    <source>
        <dbReference type="ARBA" id="ARBA00010333"/>
    </source>
</evidence>
<dbReference type="Proteomes" id="UP000001982">
    <property type="component" value="Chromosome"/>
</dbReference>
<dbReference type="SMART" id="SM00062">
    <property type="entry name" value="PBPb"/>
    <property type="match status" value="1"/>
</dbReference>
<dbReference type="PANTHER" id="PTHR35936">
    <property type="entry name" value="MEMBRANE-BOUND LYTIC MUREIN TRANSGLYCOSYLASE F"/>
    <property type="match status" value="1"/>
</dbReference>
<accession>Q12QB7</accession>
<feature type="domain" description="Solute-binding protein family 3/N-terminal" evidence="4">
    <location>
        <begin position="23"/>
        <end position="249"/>
    </location>
</feature>
<dbReference type="Pfam" id="PF00497">
    <property type="entry name" value="SBP_bac_3"/>
    <property type="match status" value="1"/>
</dbReference>
<dbReference type="KEGG" id="sdn:Sden_1071"/>
<dbReference type="AlphaFoldDB" id="Q12QB7"/>
<reference evidence="5 6" key="1">
    <citation type="submission" date="2006-03" db="EMBL/GenBank/DDBJ databases">
        <title>Complete sequence of Shewanella denitrificans OS217.</title>
        <authorList>
            <consortium name="US DOE Joint Genome Institute"/>
            <person name="Copeland A."/>
            <person name="Lucas S."/>
            <person name="Lapidus A."/>
            <person name="Barry K."/>
            <person name="Detter J.C."/>
            <person name="Glavina del Rio T."/>
            <person name="Hammon N."/>
            <person name="Israni S."/>
            <person name="Dalin E."/>
            <person name="Tice H."/>
            <person name="Pitluck S."/>
            <person name="Brettin T."/>
            <person name="Bruce D."/>
            <person name="Han C."/>
            <person name="Tapia R."/>
            <person name="Gilna P."/>
            <person name="Kiss H."/>
            <person name="Schmutz J."/>
            <person name="Larimer F."/>
            <person name="Land M."/>
            <person name="Hauser L."/>
            <person name="Kyrpides N."/>
            <person name="Lykidis A."/>
            <person name="Richardson P."/>
        </authorList>
    </citation>
    <scope>NUCLEOTIDE SEQUENCE [LARGE SCALE GENOMIC DNA]</scope>
    <source>
        <strain evidence="6">OS217 / ATCC BAA-1090 / DSM 15013</strain>
    </source>
</reference>
<organism evidence="5 6">
    <name type="scientific">Shewanella denitrificans (strain OS217 / ATCC BAA-1090 / DSM 15013)</name>
    <dbReference type="NCBI Taxonomy" id="318161"/>
    <lineage>
        <taxon>Bacteria</taxon>
        <taxon>Pseudomonadati</taxon>
        <taxon>Pseudomonadota</taxon>
        <taxon>Gammaproteobacteria</taxon>
        <taxon>Alteromonadales</taxon>
        <taxon>Shewanellaceae</taxon>
        <taxon>Shewanella</taxon>
    </lineage>
</organism>
<dbReference type="EMBL" id="CP000302">
    <property type="protein sequence ID" value="ABE54359.1"/>
    <property type="molecule type" value="Genomic_DNA"/>
</dbReference>
<comment type="similarity">
    <text evidence="1">Belongs to the bacterial solute-binding protein 3 family.</text>
</comment>
<evidence type="ECO:0000259" key="4">
    <source>
        <dbReference type="SMART" id="SM00062"/>
    </source>
</evidence>
<sequence length="258" mass="29848">MKSVIFTLLLLLSFFSMAKAQEPLVFVTSDYPPYVIDNNGVATGMVPDIIRAIFKDSDIEVDIVFQPWNRGQASVISGAAFATFPYVMTRERAKVFDFSDPFLAFFPKFFYNKMRFPNGFSWKKLKDFQGYKMGGVRGFWYEADFQALRLNVNYVSTDLQNMNMLLKERVDFTLIDEMVGWHLIKTNFPHKKDHFAVAKKPESQSGLHLMISRKYPNAKVLTQVFNKGLKTIKTNGTYQKILNDYQVSEEYAQIPQDE</sequence>
<keyword evidence="6" id="KW-1185">Reference proteome</keyword>
<dbReference type="Gene3D" id="3.40.190.10">
    <property type="entry name" value="Periplasmic binding protein-like II"/>
    <property type="match status" value="2"/>
</dbReference>
<dbReference type="InterPro" id="IPR001638">
    <property type="entry name" value="Solute-binding_3/MltF_N"/>
</dbReference>
<proteinExistence type="inferred from homology"/>
<dbReference type="OrthoDB" id="2081943at2"/>
<dbReference type="STRING" id="318161.Sden_1071"/>
<evidence type="ECO:0000256" key="2">
    <source>
        <dbReference type="ARBA" id="ARBA00022729"/>
    </source>
</evidence>
<dbReference type="eggNOG" id="COG0834">
    <property type="taxonomic scope" value="Bacteria"/>
</dbReference>
<feature type="chain" id="PRO_5004181612" evidence="3">
    <location>
        <begin position="21"/>
        <end position="258"/>
    </location>
</feature>
<evidence type="ECO:0000313" key="5">
    <source>
        <dbReference type="EMBL" id="ABE54359.1"/>
    </source>
</evidence>
<feature type="signal peptide" evidence="3">
    <location>
        <begin position="1"/>
        <end position="20"/>
    </location>
</feature>
<protein>
    <submittedName>
        <fullName evidence="5">Extracellular solute-binding protein, family 3</fullName>
    </submittedName>
</protein>
<name>Q12QB7_SHEDO</name>
<evidence type="ECO:0000256" key="3">
    <source>
        <dbReference type="SAM" id="SignalP"/>
    </source>
</evidence>
<dbReference type="HOGENOM" id="CLU_064076_3_1_6"/>
<dbReference type="PANTHER" id="PTHR35936:SF25">
    <property type="entry name" value="ABC TRANSPORTER SUBSTRATE-BINDING PROTEIN"/>
    <property type="match status" value="1"/>
</dbReference>
<evidence type="ECO:0000313" key="6">
    <source>
        <dbReference type="Proteomes" id="UP000001982"/>
    </source>
</evidence>